<evidence type="ECO:0000313" key="2">
    <source>
        <dbReference type="EMBL" id="MDH2394064.1"/>
    </source>
</evidence>
<keyword evidence="3" id="KW-1185">Reference proteome</keyword>
<name>A0ABT6HZC5_9ACTN</name>
<dbReference type="Pfam" id="PF13518">
    <property type="entry name" value="HTH_28"/>
    <property type="match status" value="1"/>
</dbReference>
<evidence type="ECO:0000259" key="1">
    <source>
        <dbReference type="Pfam" id="PF13518"/>
    </source>
</evidence>
<dbReference type="InterPro" id="IPR055247">
    <property type="entry name" value="InsJ-like_HTH"/>
</dbReference>
<dbReference type="Proteomes" id="UP001223144">
    <property type="component" value="Unassembled WGS sequence"/>
</dbReference>
<dbReference type="SUPFAM" id="SSF46689">
    <property type="entry name" value="Homeodomain-like"/>
    <property type="match status" value="1"/>
</dbReference>
<dbReference type="EMBL" id="JARWBG010000104">
    <property type="protein sequence ID" value="MDH2394064.1"/>
    <property type="molecule type" value="Genomic_DNA"/>
</dbReference>
<protein>
    <submittedName>
        <fullName evidence="2">Helix-turn-helix domain containing protein</fullName>
    </submittedName>
</protein>
<evidence type="ECO:0000313" key="3">
    <source>
        <dbReference type="Proteomes" id="UP001223144"/>
    </source>
</evidence>
<reference evidence="2 3" key="1">
    <citation type="submission" date="2023-04" db="EMBL/GenBank/DDBJ databases">
        <title>Streptomyces chengmaiensis sp. nov. isolated from the stem of mangrove plant in Hainan.</title>
        <authorList>
            <person name="Huang X."/>
            <person name="Zhou S."/>
            <person name="Chu X."/>
            <person name="Xie Y."/>
            <person name="Lin Y."/>
        </authorList>
    </citation>
    <scope>NUCLEOTIDE SEQUENCE [LARGE SCALE GENOMIC DNA]</scope>
    <source>
        <strain evidence="2 3">HNM0663</strain>
    </source>
</reference>
<comment type="caution">
    <text evidence="2">The sequence shown here is derived from an EMBL/GenBank/DDBJ whole genome shotgun (WGS) entry which is preliminary data.</text>
</comment>
<dbReference type="RefSeq" id="WP_279933482.1">
    <property type="nucleotide sequence ID" value="NZ_JARWBG010000104.1"/>
</dbReference>
<accession>A0ABT6HZC5</accession>
<gene>
    <name evidence="2" type="ORF">QCN29_36065</name>
</gene>
<sequence length="159" mass="17382">MTQSAGKQSVLKEFRALNPRPGAVIDEDFAACPFLDPQDVVQVKYEMVRRVRVDNVSVAQATAAFGFCRQSFYAIAAALDAGGPAALVPGKPGPKGPRKLTEEVMAFVEQMKAGDAALRSQQLARAVHREFGITVHPRSVEKALARRREPRSTEVPDHR</sequence>
<organism evidence="2 3">
    <name type="scientific">Streptomyces chengmaiensis</name>
    <dbReference type="NCBI Taxonomy" id="3040919"/>
    <lineage>
        <taxon>Bacteria</taxon>
        <taxon>Bacillati</taxon>
        <taxon>Actinomycetota</taxon>
        <taxon>Actinomycetes</taxon>
        <taxon>Kitasatosporales</taxon>
        <taxon>Streptomycetaceae</taxon>
        <taxon>Streptomyces</taxon>
    </lineage>
</organism>
<feature type="domain" description="Insertion element IS150 protein InsJ-like helix-turn-helix" evidence="1">
    <location>
        <begin position="44"/>
        <end position="95"/>
    </location>
</feature>
<dbReference type="InterPro" id="IPR009057">
    <property type="entry name" value="Homeodomain-like_sf"/>
</dbReference>
<proteinExistence type="predicted"/>